<dbReference type="Proteomes" id="UP001454036">
    <property type="component" value="Unassembled WGS sequence"/>
</dbReference>
<dbReference type="EMBL" id="BAABME010004042">
    <property type="protein sequence ID" value="GAA0160963.1"/>
    <property type="molecule type" value="Genomic_DNA"/>
</dbReference>
<keyword evidence="3" id="KW-1185">Reference proteome</keyword>
<feature type="compositionally biased region" description="Low complexity" evidence="1">
    <location>
        <begin position="53"/>
        <end position="74"/>
    </location>
</feature>
<comment type="caution">
    <text evidence="2">The sequence shown here is derived from an EMBL/GenBank/DDBJ whole genome shotgun (WGS) entry which is preliminary data.</text>
</comment>
<dbReference type="AlphaFoldDB" id="A0AAV3QCP0"/>
<protein>
    <submittedName>
        <fullName evidence="2">Uncharacterized protein</fullName>
    </submittedName>
</protein>
<evidence type="ECO:0000313" key="3">
    <source>
        <dbReference type="Proteomes" id="UP001454036"/>
    </source>
</evidence>
<evidence type="ECO:0000256" key="1">
    <source>
        <dbReference type="SAM" id="MobiDB-lite"/>
    </source>
</evidence>
<accession>A0AAV3QCP0</accession>
<gene>
    <name evidence="2" type="ORF">LIER_17393</name>
</gene>
<organism evidence="2 3">
    <name type="scientific">Lithospermum erythrorhizon</name>
    <name type="common">Purple gromwell</name>
    <name type="synonym">Lithospermum officinale var. erythrorhizon</name>
    <dbReference type="NCBI Taxonomy" id="34254"/>
    <lineage>
        <taxon>Eukaryota</taxon>
        <taxon>Viridiplantae</taxon>
        <taxon>Streptophyta</taxon>
        <taxon>Embryophyta</taxon>
        <taxon>Tracheophyta</taxon>
        <taxon>Spermatophyta</taxon>
        <taxon>Magnoliopsida</taxon>
        <taxon>eudicotyledons</taxon>
        <taxon>Gunneridae</taxon>
        <taxon>Pentapetalae</taxon>
        <taxon>asterids</taxon>
        <taxon>lamiids</taxon>
        <taxon>Boraginales</taxon>
        <taxon>Boraginaceae</taxon>
        <taxon>Boraginoideae</taxon>
        <taxon>Lithospermeae</taxon>
        <taxon>Lithospermum</taxon>
    </lineage>
</organism>
<name>A0AAV3QCP0_LITER</name>
<proteinExistence type="predicted"/>
<reference evidence="2 3" key="1">
    <citation type="submission" date="2024-01" db="EMBL/GenBank/DDBJ databases">
        <title>The complete chloroplast genome sequence of Lithospermum erythrorhizon: insights into the phylogenetic relationship among Boraginaceae species and the maternal lineages of purple gromwells.</title>
        <authorList>
            <person name="Okada T."/>
            <person name="Watanabe K."/>
        </authorList>
    </citation>
    <scope>NUCLEOTIDE SEQUENCE [LARGE SCALE GENOMIC DNA]</scope>
</reference>
<evidence type="ECO:0000313" key="2">
    <source>
        <dbReference type="EMBL" id="GAA0160963.1"/>
    </source>
</evidence>
<feature type="region of interest" description="Disordered" evidence="1">
    <location>
        <begin position="49"/>
        <end position="75"/>
    </location>
</feature>
<sequence>MMNWKLSTKTLLKKDLEHKLLWIILVTMTYIGHDDEVIDNDLIESEIVDNQPTLSSSSTPTTTRTSTRTKLPSTKYPPHEYVLLMNGGEPTCFQEILGRVDKQE</sequence>